<protein>
    <submittedName>
        <fullName evidence="4">Glycopeptide antibiotics resistance protein</fullName>
    </submittedName>
</protein>
<feature type="transmembrane region" description="Helical" evidence="2">
    <location>
        <begin position="95"/>
        <end position="115"/>
    </location>
</feature>
<evidence type="ECO:0000256" key="1">
    <source>
        <dbReference type="SAM" id="MobiDB-lite"/>
    </source>
</evidence>
<evidence type="ECO:0000256" key="2">
    <source>
        <dbReference type="SAM" id="Phobius"/>
    </source>
</evidence>
<feature type="transmembrane region" description="Helical" evidence="2">
    <location>
        <begin position="40"/>
        <end position="60"/>
    </location>
</feature>
<dbReference type="EMBL" id="SGWY01000002">
    <property type="protein sequence ID" value="RZS66405.1"/>
    <property type="molecule type" value="Genomic_DNA"/>
</dbReference>
<proteinExistence type="predicted"/>
<dbReference type="Pfam" id="PF04892">
    <property type="entry name" value="VanZ"/>
    <property type="match status" value="1"/>
</dbReference>
<organism evidence="4 5">
    <name type="scientific">Agromyces ramosus</name>
    <dbReference type="NCBI Taxonomy" id="33879"/>
    <lineage>
        <taxon>Bacteria</taxon>
        <taxon>Bacillati</taxon>
        <taxon>Actinomycetota</taxon>
        <taxon>Actinomycetes</taxon>
        <taxon>Micrococcales</taxon>
        <taxon>Microbacteriaceae</taxon>
        <taxon>Agromyces</taxon>
    </lineage>
</organism>
<evidence type="ECO:0000313" key="5">
    <source>
        <dbReference type="Proteomes" id="UP000293289"/>
    </source>
</evidence>
<keyword evidence="2" id="KW-1133">Transmembrane helix</keyword>
<dbReference type="PANTHER" id="PTHR36834:SF2">
    <property type="entry name" value="MEMBRANE PROTEIN"/>
    <property type="match status" value="1"/>
</dbReference>
<dbReference type="InterPro" id="IPR053150">
    <property type="entry name" value="Teicoplanin_resist-assoc"/>
</dbReference>
<feature type="region of interest" description="Disordered" evidence="1">
    <location>
        <begin position="1"/>
        <end position="30"/>
    </location>
</feature>
<keyword evidence="2" id="KW-0812">Transmembrane</keyword>
<sequence>MTSMSHAPEPRPATGGALMPTPQPATRETPLAGVRNPMPALIAVFAVYLVLLAWIVLWKLDVPWIGGVQRVIKLVPFVPSGGDGASAPSEVVANLLLFVPFGVYLGLLAPSWPWWRVAGTVAGASLSLEATQYVLAIGSSDVTHLIVNAAGSLVGIGVLALARRRLQARTAAVMGRICSIGTVLAVLACGILVASQLRYGPPRELPVSSMHSVAVPDTGTPGR</sequence>
<feature type="transmembrane region" description="Helical" evidence="2">
    <location>
        <begin position="142"/>
        <end position="161"/>
    </location>
</feature>
<evidence type="ECO:0000259" key="3">
    <source>
        <dbReference type="Pfam" id="PF04892"/>
    </source>
</evidence>
<name>A0A4Q7MDW0_9MICO</name>
<keyword evidence="2" id="KW-0472">Membrane</keyword>
<reference evidence="4 5" key="1">
    <citation type="submission" date="2019-02" db="EMBL/GenBank/DDBJ databases">
        <title>Genomic Encyclopedia of Type Strains, Phase IV (KMG-IV): sequencing the most valuable type-strain genomes for metagenomic binning, comparative biology and taxonomic classification.</title>
        <authorList>
            <person name="Goeker M."/>
        </authorList>
    </citation>
    <scope>NUCLEOTIDE SEQUENCE [LARGE SCALE GENOMIC DNA]</scope>
    <source>
        <strain evidence="4 5">DSM 43045</strain>
    </source>
</reference>
<gene>
    <name evidence="4" type="ORF">EV187_2129</name>
</gene>
<dbReference type="PANTHER" id="PTHR36834">
    <property type="entry name" value="MEMBRANE PROTEIN-RELATED"/>
    <property type="match status" value="1"/>
</dbReference>
<feature type="domain" description="VanZ-like" evidence="3">
    <location>
        <begin position="45"/>
        <end position="161"/>
    </location>
</feature>
<evidence type="ECO:0000313" key="4">
    <source>
        <dbReference type="EMBL" id="RZS66405.1"/>
    </source>
</evidence>
<comment type="caution">
    <text evidence="4">The sequence shown here is derived from an EMBL/GenBank/DDBJ whole genome shotgun (WGS) entry which is preliminary data.</text>
</comment>
<dbReference type="AlphaFoldDB" id="A0A4Q7MDW0"/>
<feature type="transmembrane region" description="Helical" evidence="2">
    <location>
        <begin position="173"/>
        <end position="194"/>
    </location>
</feature>
<dbReference type="InterPro" id="IPR006976">
    <property type="entry name" value="VanZ-like"/>
</dbReference>
<accession>A0A4Q7MDW0</accession>
<keyword evidence="5" id="KW-1185">Reference proteome</keyword>
<dbReference type="Proteomes" id="UP000293289">
    <property type="component" value="Unassembled WGS sequence"/>
</dbReference>